<evidence type="ECO:0000256" key="3">
    <source>
        <dbReference type="ARBA" id="ARBA00022679"/>
    </source>
</evidence>
<dbReference type="GO" id="GO:0007165">
    <property type="term" value="P:signal transduction"/>
    <property type="evidence" value="ECO:0007669"/>
    <property type="project" value="TreeGrafter"/>
</dbReference>
<evidence type="ECO:0000256" key="5">
    <source>
        <dbReference type="ARBA" id="ARBA00022777"/>
    </source>
</evidence>
<evidence type="ECO:0000259" key="11">
    <source>
        <dbReference type="PROSITE" id="PS50011"/>
    </source>
</evidence>
<protein>
    <recommendedName>
        <fullName evidence="1">non-specific serine/threonine protein kinase</fullName>
        <ecNumber evidence="1">2.7.11.1</ecNumber>
    </recommendedName>
</protein>
<dbReference type="EC" id="2.7.11.1" evidence="1"/>
<keyword evidence="5" id="KW-0418">Kinase</keyword>
<feature type="domain" description="Protein kinase" evidence="11">
    <location>
        <begin position="7"/>
        <end position="279"/>
    </location>
</feature>
<keyword evidence="3" id="KW-0808">Transferase</keyword>
<gene>
    <name evidence="12" type="ORF">FJAP1339_LOCUS5890</name>
</gene>
<dbReference type="Gene3D" id="1.10.510.10">
    <property type="entry name" value="Transferase(Phosphotransferase) domain 1"/>
    <property type="match status" value="1"/>
</dbReference>
<evidence type="ECO:0000313" key="12">
    <source>
        <dbReference type="EMBL" id="CAD9863437.1"/>
    </source>
</evidence>
<evidence type="ECO:0000256" key="2">
    <source>
        <dbReference type="ARBA" id="ARBA00022527"/>
    </source>
</evidence>
<evidence type="ECO:0000256" key="10">
    <source>
        <dbReference type="RuleBase" id="RU000304"/>
    </source>
</evidence>
<dbReference type="PANTHER" id="PTHR43895:SF32">
    <property type="entry name" value="SERINE_THREONINE-PROTEIN KINASE CHK1"/>
    <property type="match status" value="1"/>
</dbReference>
<dbReference type="AlphaFoldDB" id="A0A7S2XY79"/>
<dbReference type="GO" id="GO:0004674">
    <property type="term" value="F:protein serine/threonine kinase activity"/>
    <property type="evidence" value="ECO:0007669"/>
    <property type="project" value="UniProtKB-KW"/>
</dbReference>
<organism evidence="12">
    <name type="scientific">Fibrocapsa japonica</name>
    <dbReference type="NCBI Taxonomy" id="94617"/>
    <lineage>
        <taxon>Eukaryota</taxon>
        <taxon>Sar</taxon>
        <taxon>Stramenopiles</taxon>
        <taxon>Ochrophyta</taxon>
        <taxon>Raphidophyceae</taxon>
        <taxon>Chattonellales</taxon>
        <taxon>Chattonellaceae</taxon>
        <taxon>Fibrocapsa</taxon>
    </lineage>
</organism>
<dbReference type="SMART" id="SM00220">
    <property type="entry name" value="S_TKc"/>
    <property type="match status" value="1"/>
</dbReference>
<proteinExistence type="inferred from homology"/>
<keyword evidence="4 9" id="KW-0547">Nucleotide-binding</keyword>
<evidence type="ECO:0000256" key="8">
    <source>
        <dbReference type="ARBA" id="ARBA00048679"/>
    </source>
</evidence>
<comment type="similarity">
    <text evidence="10">Belongs to the protein kinase superfamily.</text>
</comment>
<sequence>MGDLSRYSMQHTLGGGVSACVRSAIDTQTKERVALKLFNEPYLSRKRNLRRISKEVMAMKAVSHPNVLKLIDTVGFSNGVPKSSKHLQAGLVLEEATHGDLYDFVSMTGKFSEAGATVLISTVLKALQACHNVGVYHKDVKPENLLVNERFDIKLADFGFATYKSVSEGSVLRSSCGTRCYAAPEVLRRAEYDARKIDVWSAGICLFVLLAGHPPFTEASSNDTWFQTFLDGRSDEFWAALRQQYPWFPEQGIKILSAMLNVNSEQRPTATELLKEDWLCPSEEAILEFKEEMKNKAAAIHKMKQTSTILIK</sequence>
<dbReference type="PROSITE" id="PS50011">
    <property type="entry name" value="PROTEIN_KINASE_DOM"/>
    <property type="match status" value="1"/>
</dbReference>
<dbReference type="InterPro" id="IPR011009">
    <property type="entry name" value="Kinase-like_dom_sf"/>
</dbReference>
<dbReference type="PROSITE" id="PS51257">
    <property type="entry name" value="PROKAR_LIPOPROTEIN"/>
    <property type="match status" value="1"/>
</dbReference>
<reference evidence="12" key="1">
    <citation type="submission" date="2021-01" db="EMBL/GenBank/DDBJ databases">
        <authorList>
            <person name="Corre E."/>
            <person name="Pelletier E."/>
            <person name="Niang G."/>
            <person name="Scheremetjew M."/>
            <person name="Finn R."/>
            <person name="Kale V."/>
            <person name="Holt S."/>
            <person name="Cochrane G."/>
            <person name="Meng A."/>
            <person name="Brown T."/>
            <person name="Cohen L."/>
        </authorList>
    </citation>
    <scope>NUCLEOTIDE SEQUENCE</scope>
    <source>
        <strain evidence="12">CCMP1661</strain>
    </source>
</reference>
<keyword evidence="6 9" id="KW-0067">ATP-binding</keyword>
<dbReference type="EMBL" id="HBHR01012113">
    <property type="protein sequence ID" value="CAD9863437.1"/>
    <property type="molecule type" value="Transcribed_RNA"/>
</dbReference>
<dbReference type="PROSITE" id="PS00108">
    <property type="entry name" value="PROTEIN_KINASE_ST"/>
    <property type="match status" value="1"/>
</dbReference>
<keyword evidence="2 10" id="KW-0723">Serine/threonine-protein kinase</keyword>
<feature type="binding site" evidence="9">
    <location>
        <position position="36"/>
    </location>
    <ligand>
        <name>ATP</name>
        <dbReference type="ChEBI" id="CHEBI:30616"/>
    </ligand>
</feature>
<dbReference type="Pfam" id="PF00069">
    <property type="entry name" value="Pkinase"/>
    <property type="match status" value="1"/>
</dbReference>
<evidence type="ECO:0000256" key="6">
    <source>
        <dbReference type="ARBA" id="ARBA00022840"/>
    </source>
</evidence>
<comment type="catalytic activity">
    <reaction evidence="7">
        <text>L-threonyl-[protein] + ATP = O-phospho-L-threonyl-[protein] + ADP + H(+)</text>
        <dbReference type="Rhea" id="RHEA:46608"/>
        <dbReference type="Rhea" id="RHEA-COMP:11060"/>
        <dbReference type="Rhea" id="RHEA-COMP:11605"/>
        <dbReference type="ChEBI" id="CHEBI:15378"/>
        <dbReference type="ChEBI" id="CHEBI:30013"/>
        <dbReference type="ChEBI" id="CHEBI:30616"/>
        <dbReference type="ChEBI" id="CHEBI:61977"/>
        <dbReference type="ChEBI" id="CHEBI:456216"/>
        <dbReference type="EC" id="2.7.11.1"/>
    </reaction>
</comment>
<dbReference type="SUPFAM" id="SSF56112">
    <property type="entry name" value="Protein kinase-like (PK-like)"/>
    <property type="match status" value="1"/>
</dbReference>
<accession>A0A7S2XY79</accession>
<dbReference type="FunFam" id="1.10.510.10:FF:000571">
    <property type="entry name" value="Maternal embryonic leucine zipper kinase"/>
    <property type="match status" value="1"/>
</dbReference>
<dbReference type="PANTHER" id="PTHR43895">
    <property type="entry name" value="CALCIUM/CALMODULIN-DEPENDENT PROTEIN KINASE KINASE-RELATED"/>
    <property type="match status" value="1"/>
</dbReference>
<evidence type="ECO:0000256" key="7">
    <source>
        <dbReference type="ARBA" id="ARBA00047899"/>
    </source>
</evidence>
<dbReference type="InterPro" id="IPR017441">
    <property type="entry name" value="Protein_kinase_ATP_BS"/>
</dbReference>
<dbReference type="InterPro" id="IPR000719">
    <property type="entry name" value="Prot_kinase_dom"/>
</dbReference>
<evidence type="ECO:0000256" key="1">
    <source>
        <dbReference type="ARBA" id="ARBA00012513"/>
    </source>
</evidence>
<comment type="catalytic activity">
    <reaction evidence="8">
        <text>L-seryl-[protein] + ATP = O-phospho-L-seryl-[protein] + ADP + H(+)</text>
        <dbReference type="Rhea" id="RHEA:17989"/>
        <dbReference type="Rhea" id="RHEA-COMP:9863"/>
        <dbReference type="Rhea" id="RHEA-COMP:11604"/>
        <dbReference type="ChEBI" id="CHEBI:15378"/>
        <dbReference type="ChEBI" id="CHEBI:29999"/>
        <dbReference type="ChEBI" id="CHEBI:30616"/>
        <dbReference type="ChEBI" id="CHEBI:83421"/>
        <dbReference type="ChEBI" id="CHEBI:456216"/>
        <dbReference type="EC" id="2.7.11.1"/>
    </reaction>
</comment>
<evidence type="ECO:0000256" key="4">
    <source>
        <dbReference type="ARBA" id="ARBA00022741"/>
    </source>
</evidence>
<dbReference type="GO" id="GO:0005524">
    <property type="term" value="F:ATP binding"/>
    <property type="evidence" value="ECO:0007669"/>
    <property type="project" value="UniProtKB-UniRule"/>
</dbReference>
<evidence type="ECO:0000256" key="9">
    <source>
        <dbReference type="PROSITE-ProRule" id="PRU10141"/>
    </source>
</evidence>
<dbReference type="PROSITE" id="PS00107">
    <property type="entry name" value="PROTEIN_KINASE_ATP"/>
    <property type="match status" value="1"/>
</dbReference>
<name>A0A7S2XY79_9STRA</name>
<dbReference type="InterPro" id="IPR008271">
    <property type="entry name" value="Ser/Thr_kinase_AS"/>
</dbReference>